<dbReference type="EMBL" id="CAXHTA020000020">
    <property type="protein sequence ID" value="CAL5229333.1"/>
    <property type="molecule type" value="Genomic_DNA"/>
</dbReference>
<proteinExistence type="inferred from homology"/>
<dbReference type="PRINTS" id="PR00111">
    <property type="entry name" value="ABHYDROLASE"/>
</dbReference>
<dbReference type="PANTHER" id="PTHR42886">
    <property type="entry name" value="RE40534P-RELATED"/>
    <property type="match status" value="1"/>
</dbReference>
<reference evidence="4 5" key="1">
    <citation type="submission" date="2024-06" db="EMBL/GenBank/DDBJ databases">
        <authorList>
            <person name="Kraege A."/>
            <person name="Thomma B."/>
        </authorList>
    </citation>
    <scope>NUCLEOTIDE SEQUENCE [LARGE SCALE GENOMIC DNA]</scope>
</reference>
<protein>
    <submittedName>
        <fullName evidence="4">G12639 protein</fullName>
    </submittedName>
</protein>
<evidence type="ECO:0000256" key="2">
    <source>
        <dbReference type="SAM" id="MobiDB-lite"/>
    </source>
</evidence>
<evidence type="ECO:0000313" key="4">
    <source>
        <dbReference type="EMBL" id="CAL5229333.1"/>
    </source>
</evidence>
<keyword evidence="5" id="KW-1185">Reference proteome</keyword>
<name>A0ABP1GHW4_9CHLO</name>
<evidence type="ECO:0000313" key="5">
    <source>
        <dbReference type="Proteomes" id="UP001497392"/>
    </source>
</evidence>
<dbReference type="Pfam" id="PF00561">
    <property type="entry name" value="Abhydrolase_1"/>
    <property type="match status" value="1"/>
</dbReference>
<dbReference type="InterPro" id="IPR000073">
    <property type="entry name" value="AB_hydrolase_1"/>
</dbReference>
<accession>A0ABP1GHW4</accession>
<dbReference type="Gene3D" id="3.40.50.1820">
    <property type="entry name" value="alpha/beta hydrolase"/>
    <property type="match status" value="1"/>
</dbReference>
<feature type="domain" description="AB hydrolase-1" evidence="3">
    <location>
        <begin position="203"/>
        <end position="476"/>
    </location>
</feature>
<dbReference type="InterPro" id="IPR029058">
    <property type="entry name" value="AB_hydrolase_fold"/>
</dbReference>
<gene>
    <name evidence="4" type="primary">g12639</name>
    <name evidence="4" type="ORF">VP750_LOCUS11239</name>
</gene>
<organism evidence="4 5">
    <name type="scientific">Coccomyxa viridis</name>
    <dbReference type="NCBI Taxonomy" id="1274662"/>
    <lineage>
        <taxon>Eukaryota</taxon>
        <taxon>Viridiplantae</taxon>
        <taxon>Chlorophyta</taxon>
        <taxon>core chlorophytes</taxon>
        <taxon>Trebouxiophyceae</taxon>
        <taxon>Trebouxiophyceae incertae sedis</taxon>
        <taxon>Coccomyxaceae</taxon>
        <taxon>Coccomyxa</taxon>
    </lineage>
</organism>
<dbReference type="SUPFAM" id="SSF53474">
    <property type="entry name" value="alpha/beta-Hydrolases"/>
    <property type="match status" value="1"/>
</dbReference>
<feature type="region of interest" description="Disordered" evidence="2">
    <location>
        <begin position="36"/>
        <end position="63"/>
    </location>
</feature>
<dbReference type="Proteomes" id="UP001497392">
    <property type="component" value="Unassembled WGS sequence"/>
</dbReference>
<comment type="similarity">
    <text evidence="1">Belongs to the peptidase S33 family. ABHD4/ABHD5 subfamily.</text>
</comment>
<evidence type="ECO:0000256" key="1">
    <source>
        <dbReference type="ARBA" id="ARBA00038097"/>
    </source>
</evidence>
<sequence>MHALRRSDTSVKAYRSMEYRMYSSFMSTLKEMQQDTYTQQHHLQQQPSHHVQRQHHQQQQEALANLRGAWRRVSPAVEELMSSVAPEAPAAASPEASALSLPWYIKYSRWKPTSRQEAVHAEKSLLQLCSTPLDVRDVSVGQDQQQFMHTISAEDQALFSPIMCILKGDFGVCSTPLDVRDVSVGQDQQQFMHTISAGDQASPPMVMLPGYGAGSGFYFRNIGGLAQHFRLHCVDLLGTGMSGRPRFPAKSREDAEDFFLSSLQRWREAMHMDKMVLVGHSLGGYLAASYALKYPQHVQHLVLVCPAGVPEEAGPRRLPSWAESPWSVRGQMFRLSRTLWEAGATPGAVIRTLGPWGPGLIQKYARSRFREGMGLTSQEVAAFEEYFYHIMAARGSGEHALRHLLAPFARAKHPLEGRLHELKVPVSFVYGETDWMDPKAGVRVAASVRQSRGALSSTDCQVDIIPQAGHYPFLDQPMMFLEKVLSQTLKAFPKWKPPQQEQQPPEHKQL</sequence>
<comment type="caution">
    <text evidence="4">The sequence shown here is derived from an EMBL/GenBank/DDBJ whole genome shotgun (WGS) entry which is preliminary data.</text>
</comment>
<dbReference type="PANTHER" id="PTHR42886:SF29">
    <property type="entry name" value="PUMMELIG, ISOFORM A"/>
    <property type="match status" value="1"/>
</dbReference>
<evidence type="ECO:0000259" key="3">
    <source>
        <dbReference type="Pfam" id="PF00561"/>
    </source>
</evidence>
<feature type="compositionally biased region" description="Low complexity" evidence="2">
    <location>
        <begin position="36"/>
        <end position="49"/>
    </location>
</feature>